<dbReference type="Pfam" id="PF19478">
    <property type="entry name" value="TrbL_2"/>
    <property type="match status" value="1"/>
</dbReference>
<keyword evidence="1" id="KW-1133">Transmembrane helix</keyword>
<gene>
    <name evidence="2" type="ORF">SAMN02745975_01535</name>
</gene>
<dbReference type="Proteomes" id="UP000184536">
    <property type="component" value="Unassembled WGS sequence"/>
</dbReference>
<evidence type="ECO:0000256" key="1">
    <source>
        <dbReference type="SAM" id="Phobius"/>
    </source>
</evidence>
<sequence>MSFLFDKITEWMKEALIGGITGNYQGMFNEVNTRVGEIASQVGQTPEGWNSGIFSMIKSLSDTVILPVAGMILTFVLCYELIQLIIEKNNMHDFDTWIFFKWIFKTFAATYILTHTFDIVMGVFDLAQRAVNGSAGIISGSLNINLAMDSLQTQLEAMEWYTLMGLYMESAILSLCMKALSICIFLIIYGRMLEIYLTTSVAAIPFATMVNREWGSMGQNYLKSLFAVAFQGFLIMVCIAIYAVLLNSTVFSSNIHTAIWGVVGYTVLLCFSLFKTGSLSKTIFGAH</sequence>
<feature type="transmembrane region" description="Helical" evidence="1">
    <location>
        <begin position="224"/>
        <end position="245"/>
    </location>
</feature>
<keyword evidence="1" id="KW-0812">Transmembrane</keyword>
<feature type="transmembrane region" description="Helical" evidence="1">
    <location>
        <begin position="160"/>
        <end position="189"/>
    </location>
</feature>
<dbReference type="STRING" id="1121919.SAMN02745975_01535"/>
<dbReference type="AlphaFoldDB" id="A0A1M6HFU9"/>
<organism evidence="2 3">
    <name type="scientific">Geosporobacter subterraneus DSM 17957</name>
    <dbReference type="NCBI Taxonomy" id="1121919"/>
    <lineage>
        <taxon>Bacteria</taxon>
        <taxon>Bacillati</taxon>
        <taxon>Bacillota</taxon>
        <taxon>Clostridia</taxon>
        <taxon>Peptostreptococcales</taxon>
        <taxon>Thermotaleaceae</taxon>
        <taxon>Geosporobacter</taxon>
    </lineage>
</organism>
<reference evidence="3" key="1">
    <citation type="submission" date="2016-11" db="EMBL/GenBank/DDBJ databases">
        <authorList>
            <person name="Varghese N."/>
            <person name="Submissions S."/>
        </authorList>
    </citation>
    <scope>NUCLEOTIDE SEQUENCE [LARGE SCALE GENOMIC DNA]</scope>
    <source>
        <strain evidence="3">DSM 17957</strain>
    </source>
</reference>
<evidence type="ECO:0000313" key="2">
    <source>
        <dbReference type="EMBL" id="SHJ20989.1"/>
    </source>
</evidence>
<protein>
    <recommendedName>
        <fullName evidence="4">TrbL/VirB6 plasmid conjugal transfer protein</fullName>
    </recommendedName>
</protein>
<feature type="transmembrane region" description="Helical" evidence="1">
    <location>
        <begin position="257"/>
        <end position="274"/>
    </location>
</feature>
<keyword evidence="1" id="KW-0472">Membrane</keyword>
<feature type="transmembrane region" description="Helical" evidence="1">
    <location>
        <begin position="64"/>
        <end position="82"/>
    </location>
</feature>
<feature type="transmembrane region" description="Helical" evidence="1">
    <location>
        <begin position="102"/>
        <end position="124"/>
    </location>
</feature>
<accession>A0A1M6HFU9</accession>
<evidence type="ECO:0000313" key="3">
    <source>
        <dbReference type="Proteomes" id="UP000184536"/>
    </source>
</evidence>
<dbReference type="OrthoDB" id="9805295at2"/>
<dbReference type="InterPro" id="IPR045798">
    <property type="entry name" value="TrbL_Firmicutes"/>
</dbReference>
<proteinExistence type="predicted"/>
<dbReference type="RefSeq" id="WP_028309385.1">
    <property type="nucleotide sequence ID" value="NZ_FQZV01000017.1"/>
</dbReference>
<name>A0A1M6HFU9_9FIRM</name>
<dbReference type="EMBL" id="FQZV01000017">
    <property type="protein sequence ID" value="SHJ20989.1"/>
    <property type="molecule type" value="Genomic_DNA"/>
</dbReference>
<evidence type="ECO:0008006" key="4">
    <source>
        <dbReference type="Google" id="ProtNLM"/>
    </source>
</evidence>
<keyword evidence="3" id="KW-1185">Reference proteome</keyword>